<organism evidence="2 3">
    <name type="scientific">Alligator mississippiensis</name>
    <name type="common">American alligator</name>
    <dbReference type="NCBI Taxonomy" id="8496"/>
    <lineage>
        <taxon>Eukaryota</taxon>
        <taxon>Metazoa</taxon>
        <taxon>Chordata</taxon>
        <taxon>Craniata</taxon>
        <taxon>Vertebrata</taxon>
        <taxon>Euteleostomi</taxon>
        <taxon>Archelosauria</taxon>
        <taxon>Archosauria</taxon>
        <taxon>Crocodylia</taxon>
        <taxon>Alligatoridae</taxon>
        <taxon>Alligatorinae</taxon>
        <taxon>Alligator</taxon>
    </lineage>
</organism>
<evidence type="ECO:0000256" key="1">
    <source>
        <dbReference type="SAM" id="MobiDB-lite"/>
    </source>
</evidence>
<reference evidence="2 3" key="1">
    <citation type="journal article" date="2012" name="Genome Biol.">
        <title>Sequencing three crocodilian genomes to illuminate the evolution of archosaurs and amniotes.</title>
        <authorList>
            <person name="St John J.A."/>
            <person name="Braun E.L."/>
            <person name="Isberg S.R."/>
            <person name="Miles L.G."/>
            <person name="Chong A.Y."/>
            <person name="Gongora J."/>
            <person name="Dalzell P."/>
            <person name="Moran C."/>
            <person name="Bed'hom B."/>
            <person name="Abzhanov A."/>
            <person name="Burgess S.C."/>
            <person name="Cooksey A.M."/>
            <person name="Castoe T.A."/>
            <person name="Crawford N.G."/>
            <person name="Densmore L.D."/>
            <person name="Drew J.C."/>
            <person name="Edwards S.V."/>
            <person name="Faircloth B.C."/>
            <person name="Fujita M.K."/>
            <person name="Greenwold M.J."/>
            <person name="Hoffmann F.G."/>
            <person name="Howard J.M."/>
            <person name="Iguchi T."/>
            <person name="Janes D.E."/>
            <person name="Khan S.Y."/>
            <person name="Kohno S."/>
            <person name="de Koning A.J."/>
            <person name="Lance S.L."/>
            <person name="McCarthy F.M."/>
            <person name="McCormack J.E."/>
            <person name="Merchant M.E."/>
            <person name="Peterson D.G."/>
            <person name="Pollock D.D."/>
            <person name="Pourmand N."/>
            <person name="Raney B.J."/>
            <person name="Roessler K.A."/>
            <person name="Sanford J.R."/>
            <person name="Sawyer R.H."/>
            <person name="Schmidt C.J."/>
            <person name="Triplett E.W."/>
            <person name="Tuberville T.D."/>
            <person name="Venegas-Anaya M."/>
            <person name="Howard J.T."/>
            <person name="Jarvis E.D."/>
            <person name="Guillette L.J.Jr."/>
            <person name="Glenn T.C."/>
            <person name="Green R.E."/>
            <person name="Ray D.A."/>
        </authorList>
    </citation>
    <scope>NUCLEOTIDE SEQUENCE [LARGE SCALE GENOMIC DNA]</scope>
    <source>
        <strain evidence="2">KSC_2009_1</strain>
    </source>
</reference>
<protein>
    <submittedName>
        <fullName evidence="2">Uncharacterized protein</fullName>
    </submittedName>
</protein>
<gene>
    <name evidence="2" type="ORF">Y1Q_0013257</name>
</gene>
<dbReference type="EMBL" id="AKHW03000341">
    <property type="protein sequence ID" value="KYO47887.1"/>
    <property type="molecule type" value="Genomic_DNA"/>
</dbReference>
<keyword evidence="3" id="KW-1185">Reference proteome</keyword>
<sequence>MFRSTACQPEPTAGLEIGAARVPVSHVRSSSNPDSLILSQETSTEPYPAPVQLAPPSLGPPEHIGAPRFLLPSNVARSILNKSFKRDLGSS</sequence>
<proteinExistence type="predicted"/>
<evidence type="ECO:0000313" key="2">
    <source>
        <dbReference type="EMBL" id="KYO47887.1"/>
    </source>
</evidence>
<comment type="caution">
    <text evidence="2">The sequence shown here is derived from an EMBL/GenBank/DDBJ whole genome shotgun (WGS) entry which is preliminary data.</text>
</comment>
<feature type="compositionally biased region" description="Polar residues" evidence="1">
    <location>
        <begin position="27"/>
        <end position="45"/>
    </location>
</feature>
<dbReference type="AlphaFoldDB" id="A0A151PFK5"/>
<feature type="region of interest" description="Disordered" evidence="1">
    <location>
        <begin position="26"/>
        <end position="60"/>
    </location>
</feature>
<accession>A0A151PFK5</accession>
<evidence type="ECO:0000313" key="3">
    <source>
        <dbReference type="Proteomes" id="UP000050525"/>
    </source>
</evidence>
<name>A0A151PFK5_ALLMI</name>
<dbReference type="Proteomes" id="UP000050525">
    <property type="component" value="Unassembled WGS sequence"/>
</dbReference>